<organism evidence="1 2">
    <name type="scientific">Paraglomus brasilianum</name>
    <dbReference type="NCBI Taxonomy" id="144538"/>
    <lineage>
        <taxon>Eukaryota</taxon>
        <taxon>Fungi</taxon>
        <taxon>Fungi incertae sedis</taxon>
        <taxon>Mucoromycota</taxon>
        <taxon>Glomeromycotina</taxon>
        <taxon>Glomeromycetes</taxon>
        <taxon>Paraglomerales</taxon>
        <taxon>Paraglomeraceae</taxon>
        <taxon>Paraglomus</taxon>
    </lineage>
</organism>
<dbReference type="InterPro" id="IPR002591">
    <property type="entry name" value="Phosphodiest/P_Trfase"/>
</dbReference>
<comment type="caution">
    <text evidence="1">The sequence shown here is derived from an EMBL/GenBank/DDBJ whole genome shotgun (WGS) entry which is preliminary data.</text>
</comment>
<dbReference type="AlphaFoldDB" id="A0A9N8WS14"/>
<dbReference type="OrthoDB" id="4062651at2759"/>
<keyword evidence="2" id="KW-1185">Reference proteome</keyword>
<dbReference type="Gene3D" id="3.40.720.10">
    <property type="entry name" value="Alkaline Phosphatase, subunit A"/>
    <property type="match status" value="1"/>
</dbReference>
<dbReference type="Pfam" id="PF01663">
    <property type="entry name" value="Phosphodiest"/>
    <property type="match status" value="1"/>
</dbReference>
<dbReference type="EMBL" id="CAJVPI010000171">
    <property type="protein sequence ID" value="CAG8493942.1"/>
    <property type="molecule type" value="Genomic_DNA"/>
</dbReference>
<proteinExistence type="predicted"/>
<sequence>MVSSPPHSNSHSFPPRVLLIALDGLGRSPVTYSAHTPFLSSLLSNGISFPSARAVFPTDSAPNWGSVLHGVLPEKHGLSNGDVERGKEFDENSMYPSLFKILVRRDEKKINMRKKNEKYGNTIVLDNCERGNKGKLTRNASKFITKPFICADNMSLNSRHPVCDEPIKYASFVAWAPLNTGIIERSIPGVFYSPKSESLCTRIRLHLKHHTLKSPSYDTYVLQRVLSFLSSPDSKDIELLLVHFVDVDEQGHNYGFGSEKYLKQLRILDGHVRALFDELEKERWLEKTTVVITTDHGGTGRSHGENSENEMGSFVVVCGRGVQSENLRSREDEKMSTEEVRNMDCAAIVLTALGVDVPDWFDARVPKGIFE</sequence>
<accession>A0A9N8WS14</accession>
<evidence type="ECO:0000313" key="2">
    <source>
        <dbReference type="Proteomes" id="UP000789739"/>
    </source>
</evidence>
<dbReference type="SUPFAM" id="SSF53649">
    <property type="entry name" value="Alkaline phosphatase-like"/>
    <property type="match status" value="1"/>
</dbReference>
<evidence type="ECO:0000313" key="1">
    <source>
        <dbReference type="EMBL" id="CAG8493942.1"/>
    </source>
</evidence>
<dbReference type="PANTHER" id="PTHR10151:SF120">
    <property type="entry name" value="BIS(5'-ADENOSYL)-TRIPHOSPHATASE"/>
    <property type="match status" value="1"/>
</dbReference>
<dbReference type="PANTHER" id="PTHR10151">
    <property type="entry name" value="ECTONUCLEOTIDE PYROPHOSPHATASE/PHOSPHODIESTERASE"/>
    <property type="match status" value="1"/>
</dbReference>
<gene>
    <name evidence="1" type="ORF">PBRASI_LOCUS2255</name>
</gene>
<protein>
    <submittedName>
        <fullName evidence="1">550_t:CDS:1</fullName>
    </submittedName>
</protein>
<name>A0A9N8WS14_9GLOM</name>
<reference evidence="1" key="1">
    <citation type="submission" date="2021-06" db="EMBL/GenBank/DDBJ databases">
        <authorList>
            <person name="Kallberg Y."/>
            <person name="Tangrot J."/>
            <person name="Rosling A."/>
        </authorList>
    </citation>
    <scope>NUCLEOTIDE SEQUENCE</scope>
    <source>
        <strain evidence="1">BR232B</strain>
    </source>
</reference>
<dbReference type="Proteomes" id="UP000789739">
    <property type="component" value="Unassembled WGS sequence"/>
</dbReference>
<dbReference type="GO" id="GO:0016787">
    <property type="term" value="F:hydrolase activity"/>
    <property type="evidence" value="ECO:0007669"/>
    <property type="project" value="UniProtKB-ARBA"/>
</dbReference>
<dbReference type="InterPro" id="IPR017850">
    <property type="entry name" value="Alkaline_phosphatase_core_sf"/>
</dbReference>